<reference evidence="2 3" key="1">
    <citation type="submission" date="2014-03" db="EMBL/GenBank/DDBJ databases">
        <title>Draft genome of the hookworm Oesophagostomum dentatum.</title>
        <authorList>
            <person name="Mitreva M."/>
        </authorList>
    </citation>
    <scope>NUCLEOTIDE SEQUENCE [LARGE SCALE GENOMIC DNA]</scope>
    <source>
        <strain evidence="2 3">OD-Hann</strain>
    </source>
</reference>
<sequence length="33" mass="3656">MVKAMLGTGLLSLPLAFKHSGLFVSFFFFMVSM</sequence>
<keyword evidence="1" id="KW-0812">Transmembrane</keyword>
<dbReference type="Proteomes" id="UP000053660">
    <property type="component" value="Unassembled WGS sequence"/>
</dbReference>
<name>A0A0B1S1H0_OESDE</name>
<evidence type="ECO:0008006" key="4">
    <source>
        <dbReference type="Google" id="ProtNLM"/>
    </source>
</evidence>
<keyword evidence="3" id="KW-1185">Reference proteome</keyword>
<proteinExistence type="predicted"/>
<organism evidence="2 3">
    <name type="scientific">Oesophagostomum dentatum</name>
    <name type="common">Nodular worm</name>
    <dbReference type="NCBI Taxonomy" id="61180"/>
    <lineage>
        <taxon>Eukaryota</taxon>
        <taxon>Metazoa</taxon>
        <taxon>Ecdysozoa</taxon>
        <taxon>Nematoda</taxon>
        <taxon>Chromadorea</taxon>
        <taxon>Rhabditida</taxon>
        <taxon>Rhabditina</taxon>
        <taxon>Rhabditomorpha</taxon>
        <taxon>Strongyloidea</taxon>
        <taxon>Strongylidae</taxon>
        <taxon>Oesophagostomum</taxon>
    </lineage>
</organism>
<gene>
    <name evidence="2" type="ORF">OESDEN_23320</name>
</gene>
<dbReference type="EMBL" id="KN611138">
    <property type="protein sequence ID" value="KHJ77060.1"/>
    <property type="molecule type" value="Genomic_DNA"/>
</dbReference>
<evidence type="ECO:0000313" key="2">
    <source>
        <dbReference type="EMBL" id="KHJ77060.1"/>
    </source>
</evidence>
<accession>A0A0B1S1H0</accession>
<dbReference type="AlphaFoldDB" id="A0A0B1S1H0"/>
<protein>
    <recommendedName>
        <fullName evidence="4">Amino acid transporter transmembrane domain-containing protein</fullName>
    </recommendedName>
</protein>
<keyword evidence="1" id="KW-1133">Transmembrane helix</keyword>
<keyword evidence="1" id="KW-0472">Membrane</keyword>
<evidence type="ECO:0000313" key="3">
    <source>
        <dbReference type="Proteomes" id="UP000053660"/>
    </source>
</evidence>
<feature type="transmembrane region" description="Helical" evidence="1">
    <location>
        <begin position="12"/>
        <end position="31"/>
    </location>
</feature>
<evidence type="ECO:0000256" key="1">
    <source>
        <dbReference type="SAM" id="Phobius"/>
    </source>
</evidence>